<organism evidence="2">
    <name type="scientific">bioreactor metagenome</name>
    <dbReference type="NCBI Taxonomy" id="1076179"/>
    <lineage>
        <taxon>unclassified sequences</taxon>
        <taxon>metagenomes</taxon>
        <taxon>ecological metagenomes</taxon>
    </lineage>
</organism>
<proteinExistence type="predicted"/>
<protein>
    <submittedName>
        <fullName evidence="2">Lactate utilization protein C</fullName>
    </submittedName>
</protein>
<dbReference type="Gene3D" id="3.40.50.10420">
    <property type="entry name" value="NagB/RpiA/CoA transferase-like"/>
    <property type="match status" value="1"/>
</dbReference>
<accession>A0A644SV40</accession>
<dbReference type="InterPro" id="IPR037171">
    <property type="entry name" value="NagB/RpiA_transferase-like"/>
</dbReference>
<dbReference type="InterPro" id="IPR024185">
    <property type="entry name" value="FTHF_cligase-like_sf"/>
</dbReference>
<dbReference type="Pfam" id="PF02589">
    <property type="entry name" value="LUD_dom"/>
    <property type="match status" value="1"/>
</dbReference>
<dbReference type="AlphaFoldDB" id="A0A644SV40"/>
<evidence type="ECO:0000313" key="2">
    <source>
        <dbReference type="EMBL" id="MPL58516.1"/>
    </source>
</evidence>
<dbReference type="PANTHER" id="PTHR43682">
    <property type="entry name" value="LACTATE UTILIZATION PROTEIN C"/>
    <property type="match status" value="1"/>
</dbReference>
<dbReference type="EMBL" id="VSSQ01000007">
    <property type="protein sequence ID" value="MPL58516.1"/>
    <property type="molecule type" value="Genomic_DNA"/>
</dbReference>
<sequence length="238" mass="26606">MAKGVITGDRNAFFTNIRNKIKTPPGGRAQRVENPMEGLFTRRETTLEERQVLRDRFIGEWNNLGGEAFNVKNRVELAQKMKQVMLERGLKKAMCWDHPELNKLNLEEVFTDAGGTLLKWPLGENSSDVKYKAGTMEAGIVWGDMAMAESGTVVITGNAKQPTTVAILPLTFMVVFTTAQLVDGMYSVMKEFKKRYGTSLPTTATFISGPSRTTDIEMDLTIGVHGPRYVYAFILNEE</sequence>
<name>A0A644SV40_9ZZZZ</name>
<feature type="domain" description="LUD" evidence="1">
    <location>
        <begin position="56"/>
        <end position="234"/>
    </location>
</feature>
<reference evidence="2" key="1">
    <citation type="submission" date="2019-08" db="EMBL/GenBank/DDBJ databases">
        <authorList>
            <person name="Kucharzyk K."/>
            <person name="Murdoch R.W."/>
            <person name="Higgins S."/>
            <person name="Loffler F."/>
        </authorList>
    </citation>
    <scope>NUCLEOTIDE SEQUENCE</scope>
</reference>
<dbReference type="SUPFAM" id="SSF100950">
    <property type="entry name" value="NagB/RpiA/CoA transferase-like"/>
    <property type="match status" value="1"/>
</dbReference>
<gene>
    <name evidence="2" type="primary">lutC_1</name>
    <name evidence="2" type="ORF">SDC9_04050</name>
</gene>
<evidence type="ECO:0000259" key="1">
    <source>
        <dbReference type="Pfam" id="PF02589"/>
    </source>
</evidence>
<dbReference type="InterPro" id="IPR003741">
    <property type="entry name" value="LUD_dom"/>
</dbReference>
<comment type="caution">
    <text evidence="2">The sequence shown here is derived from an EMBL/GenBank/DDBJ whole genome shotgun (WGS) entry which is preliminary data.</text>
</comment>
<dbReference type="PANTHER" id="PTHR43682:SF1">
    <property type="entry name" value="LACTATE UTILIZATION PROTEIN C"/>
    <property type="match status" value="1"/>
</dbReference>